<dbReference type="Pfam" id="PF00294">
    <property type="entry name" value="PfkB"/>
    <property type="match status" value="1"/>
</dbReference>
<evidence type="ECO:0000256" key="2">
    <source>
        <dbReference type="ARBA" id="ARBA00022679"/>
    </source>
</evidence>
<dbReference type="GO" id="GO:0016301">
    <property type="term" value="F:kinase activity"/>
    <property type="evidence" value="ECO:0007669"/>
    <property type="project" value="UniProtKB-KW"/>
</dbReference>
<evidence type="ECO:0000313" key="6">
    <source>
        <dbReference type="Proteomes" id="UP000502498"/>
    </source>
</evidence>
<evidence type="ECO:0000256" key="1">
    <source>
        <dbReference type="ARBA" id="ARBA00010688"/>
    </source>
</evidence>
<dbReference type="Gene3D" id="3.40.1190.20">
    <property type="match status" value="1"/>
</dbReference>
<name>A0A7D4PU78_9MICO</name>
<comment type="similarity">
    <text evidence="1">Belongs to the carbohydrate kinase PfkB family.</text>
</comment>
<keyword evidence="2" id="KW-0808">Transferase</keyword>
<dbReference type="InterPro" id="IPR029056">
    <property type="entry name" value="Ribokinase-like"/>
</dbReference>
<accession>A0A7D4PU78</accession>
<dbReference type="InterPro" id="IPR011611">
    <property type="entry name" value="PfkB_dom"/>
</dbReference>
<dbReference type="PANTHER" id="PTHR43320">
    <property type="entry name" value="SUGAR KINASE"/>
    <property type="match status" value="1"/>
</dbReference>
<proteinExistence type="inferred from homology"/>
<evidence type="ECO:0000259" key="4">
    <source>
        <dbReference type="Pfam" id="PF00294"/>
    </source>
</evidence>
<dbReference type="InterPro" id="IPR052700">
    <property type="entry name" value="Carb_kinase_PfkB-like"/>
</dbReference>
<dbReference type="InterPro" id="IPR002173">
    <property type="entry name" value="Carboh/pur_kinase_PfkB_CS"/>
</dbReference>
<dbReference type="PROSITE" id="PS00584">
    <property type="entry name" value="PFKB_KINASES_2"/>
    <property type="match status" value="1"/>
</dbReference>
<evidence type="ECO:0000313" key="5">
    <source>
        <dbReference type="EMBL" id="QKJ19533.1"/>
    </source>
</evidence>
<gene>
    <name evidence="5" type="ORF">HQM25_09265</name>
</gene>
<organism evidence="5 6">
    <name type="scientific">Microbacterium hominis</name>
    <dbReference type="NCBI Taxonomy" id="162426"/>
    <lineage>
        <taxon>Bacteria</taxon>
        <taxon>Bacillati</taxon>
        <taxon>Actinomycetota</taxon>
        <taxon>Actinomycetes</taxon>
        <taxon>Micrococcales</taxon>
        <taxon>Microbacteriaceae</taxon>
        <taxon>Microbacterium</taxon>
    </lineage>
</organism>
<protein>
    <submittedName>
        <fullName evidence="5">Sugar kinase</fullName>
    </submittedName>
</protein>
<reference evidence="5 6" key="1">
    <citation type="submission" date="2020-05" db="EMBL/GenBank/DDBJ databases">
        <title>Strain PA2F3 complete genome.</title>
        <authorList>
            <person name="Kim Y.-S."/>
            <person name="Kim S.-J."/>
            <person name="Jung H.-k."/>
            <person name="Kim S.-E."/>
            <person name="Kim K.-H."/>
        </authorList>
    </citation>
    <scope>NUCLEOTIDE SEQUENCE [LARGE SCALE GENOMIC DNA]</scope>
    <source>
        <strain evidence="5 6">PA2F3</strain>
    </source>
</reference>
<evidence type="ECO:0000256" key="3">
    <source>
        <dbReference type="ARBA" id="ARBA00022777"/>
    </source>
</evidence>
<sequence>MLAVLGDLVADLIVLGGGDLQRGTDNPAEVRLTRGGSAANVAAAAAAAGFPVRFLGRVGSDILGLALVGELEAAGVDVRVQREGRTGAIVVLVDRDGERTMITDRGASADLEALDPSWLTGVGRLHVPLYGLAGQTSRAAVREAVAIVRGRGGAVSLDLSSVATLEALGAAGVRRIVFDLAPDIVFANAEEAAWADEAGTGMPPGCLLVVKRGPDPVLLVDGFTGTEVPVEPAADVVDSTGAGDAFAAGFLCAAAEGATPVVAAGAGSRLALDALRRAGAL</sequence>
<feature type="domain" description="Carbohydrate kinase PfkB" evidence="4">
    <location>
        <begin position="2"/>
        <end position="278"/>
    </location>
</feature>
<dbReference type="AlphaFoldDB" id="A0A7D4PU78"/>
<dbReference type="SUPFAM" id="SSF53613">
    <property type="entry name" value="Ribokinase-like"/>
    <property type="match status" value="1"/>
</dbReference>
<dbReference type="RefSeq" id="WP_172989972.1">
    <property type="nucleotide sequence ID" value="NZ_CP054038.1"/>
</dbReference>
<keyword evidence="3 5" id="KW-0418">Kinase</keyword>
<dbReference type="Proteomes" id="UP000502498">
    <property type="component" value="Chromosome"/>
</dbReference>
<dbReference type="PANTHER" id="PTHR43320:SF3">
    <property type="entry name" value="CARBOHYDRATE KINASE PFKB DOMAIN-CONTAINING PROTEIN"/>
    <property type="match status" value="1"/>
</dbReference>
<dbReference type="EMBL" id="CP054038">
    <property type="protein sequence ID" value="QKJ19533.1"/>
    <property type="molecule type" value="Genomic_DNA"/>
</dbReference>